<keyword evidence="1" id="KW-0812">Transmembrane</keyword>
<dbReference type="EMBL" id="JAAAMU010000004">
    <property type="protein sequence ID" value="NBC68919.1"/>
    <property type="molecule type" value="Genomic_DNA"/>
</dbReference>
<feature type="transmembrane region" description="Helical" evidence="1">
    <location>
        <begin position="27"/>
        <end position="54"/>
    </location>
</feature>
<keyword evidence="1" id="KW-1133">Transmembrane helix</keyword>
<feature type="transmembrane region" description="Helical" evidence="1">
    <location>
        <begin position="108"/>
        <end position="131"/>
    </location>
</feature>
<dbReference type="InterPro" id="IPR024563">
    <property type="entry name" value="YqhR"/>
</dbReference>
<feature type="transmembrane region" description="Helical" evidence="1">
    <location>
        <begin position="143"/>
        <end position="162"/>
    </location>
</feature>
<feature type="transmembrane region" description="Helical" evidence="1">
    <location>
        <begin position="75"/>
        <end position="96"/>
    </location>
</feature>
<dbReference type="Proteomes" id="UP000558113">
    <property type="component" value="Unassembled WGS sequence"/>
</dbReference>
<gene>
    <name evidence="2" type="ORF">GT003_07960</name>
</gene>
<comment type="caution">
    <text evidence="2">The sequence shown here is derived from an EMBL/GenBank/DDBJ whole genome shotgun (WGS) entry which is preliminary data.</text>
</comment>
<dbReference type="Pfam" id="PF11085">
    <property type="entry name" value="YqhR"/>
    <property type="match status" value="1"/>
</dbReference>
<organism evidence="2 3">
    <name type="scientific">Paenibacillus sacheonensis</name>
    <dbReference type="NCBI Taxonomy" id="742054"/>
    <lineage>
        <taxon>Bacteria</taxon>
        <taxon>Bacillati</taxon>
        <taxon>Bacillota</taxon>
        <taxon>Bacilli</taxon>
        <taxon>Bacillales</taxon>
        <taxon>Paenibacillaceae</taxon>
        <taxon>Paenibacillus</taxon>
    </lineage>
</organism>
<keyword evidence="3" id="KW-1185">Reference proteome</keyword>
<reference evidence="2 3" key="1">
    <citation type="submission" date="2020-01" db="EMBL/GenBank/DDBJ databases">
        <title>Paenibacillus soybeanensis sp. nov. isolated from the nodules of soybean (Glycine max(L.) Merr).</title>
        <authorList>
            <person name="Wang H."/>
        </authorList>
    </citation>
    <scope>NUCLEOTIDE SEQUENCE [LARGE SCALE GENOMIC DNA]</scope>
    <source>
        <strain evidence="2 3">DSM 23054</strain>
    </source>
</reference>
<evidence type="ECO:0000313" key="2">
    <source>
        <dbReference type="EMBL" id="NBC68919.1"/>
    </source>
</evidence>
<name>A0A7X4YNW6_9BACL</name>
<evidence type="ECO:0000313" key="3">
    <source>
        <dbReference type="Proteomes" id="UP000558113"/>
    </source>
</evidence>
<sequence length="176" mass="20400">MTVRKTLKDRKRKENRTEYNGTTNTNPFWYCLQLGFFAGLIWGVMRWLLYLIHFTKVLPGFMADPFFRQSFLKTAWGHLLGLAFFIVFSIIAALLYKAVLGRFRGPWAGLFYGLFWWIILFVMAGPAMGLFEPVTKIGYDTNFTECALFLVWGLFIGYTIAFEYTDEASREPIGAH</sequence>
<dbReference type="OrthoDB" id="2691442at2"/>
<keyword evidence="1" id="KW-0472">Membrane</keyword>
<dbReference type="AlphaFoldDB" id="A0A7X4YNW6"/>
<accession>A0A7X4YNW6</accession>
<dbReference type="RefSeq" id="WP_161696263.1">
    <property type="nucleotide sequence ID" value="NZ_JAAAMU010000004.1"/>
</dbReference>
<protein>
    <submittedName>
        <fullName evidence="2">Uncharacterized protein</fullName>
    </submittedName>
</protein>
<proteinExistence type="predicted"/>
<evidence type="ECO:0000256" key="1">
    <source>
        <dbReference type="SAM" id="Phobius"/>
    </source>
</evidence>